<dbReference type="Gene3D" id="3.90.1570.10">
    <property type="entry name" value="tt1808, chain A"/>
    <property type="match status" value="1"/>
</dbReference>
<dbReference type="InterPro" id="IPR011335">
    <property type="entry name" value="Restrct_endonuc-II-like"/>
</dbReference>
<reference evidence="2 3" key="1">
    <citation type="journal article" date="2019" name="Genome Biol. Evol.">
        <title>Day and night: Metabolic profiles and evolutionary relationships of six axenic non-marine cyanobacteria.</title>
        <authorList>
            <person name="Will S.E."/>
            <person name="Henke P."/>
            <person name="Boedeker C."/>
            <person name="Huang S."/>
            <person name="Brinkmann H."/>
            <person name="Rohde M."/>
            <person name="Jarek M."/>
            <person name="Friedl T."/>
            <person name="Seufert S."/>
            <person name="Schumacher M."/>
            <person name="Overmann J."/>
            <person name="Neumann-Schaal M."/>
            <person name="Petersen J."/>
        </authorList>
    </citation>
    <scope>NUCLEOTIDE SEQUENCE [LARGE SCALE GENOMIC DNA]</scope>
    <source>
        <strain evidence="2 3">PCC 6912</strain>
    </source>
</reference>
<evidence type="ECO:0000313" key="2">
    <source>
        <dbReference type="EMBL" id="RUR75942.1"/>
    </source>
</evidence>
<name>A0A3S0Y3T9_CHLFR</name>
<protein>
    <recommendedName>
        <fullName evidence="1">Putative restriction endonuclease domain-containing protein</fullName>
    </recommendedName>
</protein>
<dbReference type="InterPro" id="IPR012296">
    <property type="entry name" value="Nuclease_put_TT1808"/>
</dbReference>
<comment type="caution">
    <text evidence="2">The sequence shown here is derived from an EMBL/GenBank/DDBJ whole genome shotgun (WGS) entry which is preliminary data.</text>
</comment>
<organism evidence="2 3">
    <name type="scientific">Chlorogloeopsis fritschii PCC 6912</name>
    <dbReference type="NCBI Taxonomy" id="211165"/>
    <lineage>
        <taxon>Bacteria</taxon>
        <taxon>Bacillati</taxon>
        <taxon>Cyanobacteriota</taxon>
        <taxon>Cyanophyceae</taxon>
        <taxon>Nostocales</taxon>
        <taxon>Chlorogloeopsidaceae</taxon>
        <taxon>Chlorogloeopsis</taxon>
    </lineage>
</organism>
<feature type="domain" description="Putative restriction endonuclease" evidence="1">
    <location>
        <begin position="2"/>
        <end position="77"/>
    </location>
</feature>
<dbReference type="CDD" id="cd06260">
    <property type="entry name" value="DUF820-like"/>
    <property type="match status" value="1"/>
</dbReference>
<dbReference type="SUPFAM" id="SSF52980">
    <property type="entry name" value="Restriction endonuclease-like"/>
    <property type="match status" value="1"/>
</dbReference>
<evidence type="ECO:0000259" key="1">
    <source>
        <dbReference type="Pfam" id="PF05685"/>
    </source>
</evidence>
<proteinExistence type="predicted"/>
<gene>
    <name evidence="2" type="ORF">PCC6912_45140</name>
</gene>
<dbReference type="EMBL" id="RSCJ01000022">
    <property type="protein sequence ID" value="RUR75942.1"/>
    <property type="molecule type" value="Genomic_DNA"/>
</dbReference>
<dbReference type="AlphaFoldDB" id="A0A3S0Y3T9"/>
<dbReference type="Proteomes" id="UP000268857">
    <property type="component" value="Unassembled WGS sequence"/>
</dbReference>
<dbReference type="PANTHER" id="PTHR35400:SF3">
    <property type="entry name" value="SLL1072 PROTEIN"/>
    <property type="match status" value="1"/>
</dbReference>
<keyword evidence="3" id="KW-1185">Reference proteome</keyword>
<dbReference type="Pfam" id="PF05685">
    <property type="entry name" value="Uma2"/>
    <property type="match status" value="1"/>
</dbReference>
<accession>A0A3S0Y3T9</accession>
<sequence length="107" mass="12289">MEGAPELIAEVAASSVSIDTHEKLKVYRRNQVQEYIVWRFQDGELDWFRLRQGNYILLESNSQGIIKSEVFPGLWLDKQAMLAGKLAKVIEIVQQGLTTVEHQNFVK</sequence>
<dbReference type="STRING" id="211165.GCA_000317285_06553"/>
<dbReference type="InterPro" id="IPR008538">
    <property type="entry name" value="Uma2"/>
</dbReference>
<dbReference type="PANTHER" id="PTHR35400">
    <property type="entry name" value="SLR1083 PROTEIN"/>
    <property type="match status" value="1"/>
</dbReference>
<evidence type="ECO:0000313" key="3">
    <source>
        <dbReference type="Proteomes" id="UP000268857"/>
    </source>
</evidence>